<feature type="domain" description="DUF559" evidence="2">
    <location>
        <begin position="205"/>
        <end position="273"/>
    </location>
</feature>
<dbReference type="InterPro" id="IPR025159">
    <property type="entry name" value="AbiEi_N"/>
</dbReference>
<evidence type="ECO:0000313" key="4">
    <source>
        <dbReference type="EMBL" id="GAA4265412.1"/>
    </source>
</evidence>
<evidence type="ECO:0008006" key="6">
    <source>
        <dbReference type="Google" id="ProtNLM"/>
    </source>
</evidence>
<proteinExistence type="predicted"/>
<dbReference type="InterPro" id="IPR011335">
    <property type="entry name" value="Restrct_endonuc-II-like"/>
</dbReference>
<dbReference type="SUPFAM" id="SSF52980">
    <property type="entry name" value="Restriction endonuclease-like"/>
    <property type="match status" value="1"/>
</dbReference>
<feature type="region of interest" description="Disordered" evidence="1">
    <location>
        <begin position="96"/>
        <end position="118"/>
    </location>
</feature>
<organism evidence="4 5">
    <name type="scientific">Frondihabitans peucedani</name>
    <dbReference type="NCBI Taxonomy" id="598626"/>
    <lineage>
        <taxon>Bacteria</taxon>
        <taxon>Bacillati</taxon>
        <taxon>Actinomycetota</taxon>
        <taxon>Actinomycetes</taxon>
        <taxon>Micrococcales</taxon>
        <taxon>Microbacteriaceae</taxon>
        <taxon>Frondihabitans</taxon>
    </lineage>
</organism>
<evidence type="ECO:0000259" key="3">
    <source>
        <dbReference type="Pfam" id="PF13338"/>
    </source>
</evidence>
<feature type="domain" description="AbiEi antitoxin N-terminal" evidence="3">
    <location>
        <begin position="11"/>
        <end position="50"/>
    </location>
</feature>
<protein>
    <recommendedName>
        <fullName evidence="6">DUF559 domain-containing protein</fullName>
    </recommendedName>
</protein>
<name>A0ABP8DZK6_9MICO</name>
<gene>
    <name evidence="4" type="ORF">GCM10022256_10240</name>
</gene>
<comment type="caution">
    <text evidence="4">The sequence shown here is derived from an EMBL/GenBank/DDBJ whole genome shotgun (WGS) entry which is preliminary data.</text>
</comment>
<dbReference type="Gene3D" id="3.40.960.10">
    <property type="entry name" value="VSR Endonuclease"/>
    <property type="match status" value="1"/>
</dbReference>
<dbReference type="Pfam" id="PF13338">
    <property type="entry name" value="AbiEi_4"/>
    <property type="match status" value="1"/>
</dbReference>
<accession>A0ABP8DZK6</accession>
<evidence type="ECO:0000313" key="5">
    <source>
        <dbReference type="Proteomes" id="UP001501594"/>
    </source>
</evidence>
<dbReference type="Proteomes" id="UP001501594">
    <property type="component" value="Unassembled WGS sequence"/>
</dbReference>
<reference evidence="5" key="1">
    <citation type="journal article" date="2019" name="Int. J. Syst. Evol. Microbiol.">
        <title>The Global Catalogue of Microorganisms (GCM) 10K type strain sequencing project: providing services to taxonomists for standard genome sequencing and annotation.</title>
        <authorList>
            <consortium name="The Broad Institute Genomics Platform"/>
            <consortium name="The Broad Institute Genome Sequencing Center for Infectious Disease"/>
            <person name="Wu L."/>
            <person name="Ma J."/>
        </authorList>
    </citation>
    <scope>NUCLEOTIDE SEQUENCE [LARGE SCALE GENOMIC DNA]</scope>
    <source>
        <strain evidence="5">JCM 17442</strain>
    </source>
</reference>
<evidence type="ECO:0000256" key="1">
    <source>
        <dbReference type="SAM" id="MobiDB-lite"/>
    </source>
</evidence>
<dbReference type="EMBL" id="BAABAU010000001">
    <property type="protein sequence ID" value="GAA4265412.1"/>
    <property type="molecule type" value="Genomic_DNA"/>
</dbReference>
<dbReference type="RefSeq" id="WP_344793945.1">
    <property type="nucleotide sequence ID" value="NZ_BAABAU010000001.1"/>
</dbReference>
<sequence>MGPIQKALWAGGGFATSRQLRAAGATFAVLRELVETGRLVRARQGVYALPAAPEAGVAALRLGGRLAGISAAETFGLWGGWDEPLTVCLRANSSSARARRGERPEPPGDPAGPPISLHWSDDPHDTDWCWRVSLDRCLAQTLRWCREETAVAVLDTALTLGVVDRASLLARVEHSPRLMSVVMLARAGSGSGPESILRQRLAPMGLVLAQQVPIDGVGLVDFRIVGTPVLVEVDGYRFHSSPERFADDRRRDAEARARGFVPMRFTALQVRDRWPWVESMVLRAVAVSAHAPVVVP</sequence>
<dbReference type="Pfam" id="PF04480">
    <property type="entry name" value="DUF559"/>
    <property type="match status" value="1"/>
</dbReference>
<dbReference type="InterPro" id="IPR007569">
    <property type="entry name" value="DUF559"/>
</dbReference>
<evidence type="ECO:0000259" key="2">
    <source>
        <dbReference type="Pfam" id="PF04480"/>
    </source>
</evidence>
<keyword evidence="5" id="KW-1185">Reference proteome</keyword>